<dbReference type="EMBL" id="BANX01000006">
    <property type="protein sequence ID" value="GAC67197.1"/>
    <property type="molecule type" value="Genomic_DNA"/>
</dbReference>
<dbReference type="Proteomes" id="UP000011666">
    <property type="component" value="Unassembled WGS sequence"/>
</dbReference>
<dbReference type="InterPro" id="IPR023393">
    <property type="entry name" value="START-like_dom_sf"/>
</dbReference>
<dbReference type="InterPro" id="IPR019587">
    <property type="entry name" value="Polyketide_cyclase/dehydratase"/>
</dbReference>
<dbReference type="eggNOG" id="COG4276">
    <property type="taxonomic scope" value="Bacteria"/>
</dbReference>
<gene>
    <name evidence="1" type="ORF">GS4_06_00430</name>
</gene>
<comment type="caution">
    <text evidence="1">The sequence shown here is derived from an EMBL/GenBank/DDBJ whole genome shotgun (WGS) entry which is preliminary data.</text>
</comment>
<dbReference type="PANTHER" id="PTHR39332:SF7">
    <property type="entry name" value="SRPBCC FAMILY PROTEIN"/>
    <property type="match status" value="1"/>
</dbReference>
<dbReference type="RefSeq" id="WP_007618128.1">
    <property type="nucleotide sequence ID" value="NZ_BANX01000006.1"/>
</dbReference>
<keyword evidence="2" id="KW-1185">Reference proteome</keyword>
<protein>
    <recommendedName>
        <fullName evidence="3">Polyketide cyclase/dehydrase</fullName>
    </recommendedName>
</protein>
<sequence>MTDIEIQHTFPASADTVWSWIGRTGDIASWIPAITTSRVDEDNVRHVVFADGEPARERITAFADDARTYTYTYIDGPLPLKHYESTISVTESTDGGADVRWAASFGAESAEVEAELATAISGIYSDALAELENQIGAA</sequence>
<evidence type="ECO:0000313" key="2">
    <source>
        <dbReference type="Proteomes" id="UP000011666"/>
    </source>
</evidence>
<evidence type="ECO:0000313" key="1">
    <source>
        <dbReference type="EMBL" id="GAC67197.1"/>
    </source>
</evidence>
<dbReference type="OrthoDB" id="1188001at2"/>
<reference evidence="1 2" key="1">
    <citation type="submission" date="2013-01" db="EMBL/GenBank/DDBJ databases">
        <title>Whole genome shotgun sequence of Gordonia soli NBRC 108243.</title>
        <authorList>
            <person name="Isaki-Nakamura S."/>
            <person name="Hosoyama A."/>
            <person name="Tsuchikane K."/>
            <person name="Ando Y."/>
            <person name="Baba S."/>
            <person name="Ohji S."/>
            <person name="Hamada M."/>
            <person name="Tamura T."/>
            <person name="Yamazoe A."/>
            <person name="Yamazaki S."/>
            <person name="Fujita N."/>
        </authorList>
    </citation>
    <scope>NUCLEOTIDE SEQUENCE [LARGE SCALE GENOMIC DNA]</scope>
    <source>
        <strain evidence="1 2">NBRC 108243</strain>
    </source>
</reference>
<dbReference type="SUPFAM" id="SSF55961">
    <property type="entry name" value="Bet v1-like"/>
    <property type="match status" value="1"/>
</dbReference>
<proteinExistence type="predicted"/>
<evidence type="ECO:0008006" key="3">
    <source>
        <dbReference type="Google" id="ProtNLM"/>
    </source>
</evidence>
<accession>M0QID2</accession>
<dbReference type="AlphaFoldDB" id="M0QID2"/>
<organism evidence="1 2">
    <name type="scientific">Gordonia soli NBRC 108243</name>
    <dbReference type="NCBI Taxonomy" id="1223545"/>
    <lineage>
        <taxon>Bacteria</taxon>
        <taxon>Bacillati</taxon>
        <taxon>Actinomycetota</taxon>
        <taxon>Actinomycetes</taxon>
        <taxon>Mycobacteriales</taxon>
        <taxon>Gordoniaceae</taxon>
        <taxon>Gordonia</taxon>
    </lineage>
</organism>
<dbReference type="STRING" id="1223545.GS4_06_00430"/>
<dbReference type="PANTHER" id="PTHR39332">
    <property type="entry name" value="BLL4707 PROTEIN"/>
    <property type="match status" value="1"/>
</dbReference>
<dbReference type="CDD" id="cd07821">
    <property type="entry name" value="PYR_PYL_RCAR_like"/>
    <property type="match status" value="1"/>
</dbReference>
<dbReference type="Gene3D" id="3.30.530.20">
    <property type="match status" value="1"/>
</dbReference>
<name>M0QID2_9ACTN</name>
<dbReference type="Pfam" id="PF10604">
    <property type="entry name" value="Polyketide_cyc2"/>
    <property type="match status" value="1"/>
</dbReference>